<dbReference type="GeneID" id="4622973"/>
<protein>
    <submittedName>
        <fullName evidence="5">AGR009Cp</fullName>
    </submittedName>
</protein>
<dbReference type="EMBL" id="AE016820">
    <property type="protein sequence ID" value="AAS54498.2"/>
    <property type="molecule type" value="Genomic_DNA"/>
</dbReference>
<dbReference type="FunCoup" id="Q750E6">
    <property type="interactions" value="306"/>
</dbReference>
<proteinExistence type="predicted"/>
<feature type="domain" description="Cleavage stimulation factor subunit 2 hinge" evidence="4">
    <location>
        <begin position="168"/>
        <end position="249"/>
    </location>
</feature>
<dbReference type="STRING" id="284811.Q750E6"/>
<evidence type="ECO:0000259" key="4">
    <source>
        <dbReference type="Pfam" id="PF14327"/>
    </source>
</evidence>
<dbReference type="GO" id="GO:0003729">
    <property type="term" value="F:mRNA binding"/>
    <property type="evidence" value="ECO:0000318"/>
    <property type="project" value="GO_Central"/>
</dbReference>
<dbReference type="InterPro" id="IPR035979">
    <property type="entry name" value="RBD_domain_sf"/>
</dbReference>
<dbReference type="InterPro" id="IPR025742">
    <property type="entry name" value="CSTF2_hinge"/>
</dbReference>
<dbReference type="AlphaFoldDB" id="Q750E6"/>
<comment type="subcellular location">
    <subcellularLocation>
        <location evidence="1">Nucleus</location>
    </subcellularLocation>
</comment>
<dbReference type="HOGENOM" id="CLU_040439_0_0_1"/>
<feature type="domain" description="Transcription termination and cleavage factor C-terminal" evidence="3">
    <location>
        <begin position="334"/>
        <end position="369"/>
    </location>
</feature>
<dbReference type="GO" id="GO:0005847">
    <property type="term" value="C:mRNA cleavage and polyadenylation specificity factor complex"/>
    <property type="evidence" value="ECO:0000318"/>
    <property type="project" value="GO_Central"/>
</dbReference>
<name>Q750E6_EREGS</name>
<dbReference type="Proteomes" id="UP000000591">
    <property type="component" value="Chromosome VII"/>
</dbReference>
<gene>
    <name evidence="5" type="ORF">AGOS_AGR009C</name>
</gene>
<dbReference type="KEGG" id="ago:AGOS_AGR009C"/>
<reference evidence="6" key="2">
    <citation type="journal article" date="2013" name="G3 (Bethesda)">
        <title>Genomes of Ashbya fungi isolated from insects reveal four mating-type loci, numerous translocations, lack of transposons, and distinct gene duplications.</title>
        <authorList>
            <person name="Dietrich F.S."/>
            <person name="Voegeli S."/>
            <person name="Kuo S."/>
            <person name="Philippsen P."/>
        </authorList>
    </citation>
    <scope>GENOME REANNOTATION</scope>
    <source>
        <strain evidence="6">ATCC 10895 / CBS 109.51 / FGSC 9923 / NRRL Y-1056</strain>
    </source>
</reference>
<evidence type="ECO:0000256" key="2">
    <source>
        <dbReference type="ARBA" id="ARBA00023242"/>
    </source>
</evidence>
<evidence type="ECO:0000313" key="5">
    <source>
        <dbReference type="EMBL" id="AAS54498.2"/>
    </source>
</evidence>
<reference evidence="5 6" key="1">
    <citation type="journal article" date="2004" name="Science">
        <title>The Ashbya gossypii genome as a tool for mapping the ancient Saccharomyces cerevisiae genome.</title>
        <authorList>
            <person name="Dietrich F.S."/>
            <person name="Voegeli S."/>
            <person name="Brachat S."/>
            <person name="Lerch A."/>
            <person name="Gates K."/>
            <person name="Steiner S."/>
            <person name="Mohr C."/>
            <person name="Pohlmann R."/>
            <person name="Luedi P."/>
            <person name="Choi S."/>
            <person name="Wing R.A."/>
            <person name="Flavier A."/>
            <person name="Gaffney T.D."/>
            <person name="Philippsen P."/>
        </authorList>
    </citation>
    <scope>NUCLEOTIDE SEQUENCE [LARGE SCALE GENOMIC DNA]</scope>
    <source>
        <strain evidence="6">ATCC 10895 / CBS 109.51 / FGSC 9923 / NRRL Y-1056</strain>
    </source>
</reference>
<keyword evidence="6" id="KW-1185">Reference proteome</keyword>
<evidence type="ECO:0000256" key="1">
    <source>
        <dbReference type="ARBA" id="ARBA00004123"/>
    </source>
</evidence>
<dbReference type="Pfam" id="PF14304">
    <property type="entry name" value="CSTF_C"/>
    <property type="match status" value="1"/>
</dbReference>
<dbReference type="Gene3D" id="1.10.20.70">
    <property type="entry name" value="Transcription termination and cleavage factor, C-terminal domain"/>
    <property type="match status" value="1"/>
</dbReference>
<dbReference type="InterPro" id="IPR038192">
    <property type="entry name" value="CSTF_C_sf"/>
</dbReference>
<dbReference type="InterPro" id="IPR026896">
    <property type="entry name" value="CSTF_C"/>
</dbReference>
<evidence type="ECO:0000313" key="6">
    <source>
        <dbReference type="Proteomes" id="UP000000591"/>
    </source>
</evidence>
<dbReference type="PANTHER" id="PTHR45735">
    <property type="entry name" value="CLEAVAGE STIMULATION FACTOR SUBUNIT 2"/>
    <property type="match status" value="1"/>
</dbReference>
<keyword evidence="2" id="KW-0539">Nucleus</keyword>
<dbReference type="OMA" id="EMGFINY"/>
<dbReference type="SUPFAM" id="SSF54928">
    <property type="entry name" value="RNA-binding domain, RBD"/>
    <property type="match status" value="1"/>
</dbReference>
<dbReference type="PANTHER" id="PTHR45735:SF11">
    <property type="entry name" value="PROTEIN PTI1"/>
    <property type="match status" value="1"/>
</dbReference>
<dbReference type="InParanoid" id="Q750E6"/>
<dbReference type="OrthoDB" id="272703at2759"/>
<organism evidence="5 6">
    <name type="scientific">Eremothecium gossypii (strain ATCC 10895 / CBS 109.51 / FGSC 9923 / NRRL Y-1056)</name>
    <name type="common">Yeast</name>
    <name type="synonym">Ashbya gossypii</name>
    <dbReference type="NCBI Taxonomy" id="284811"/>
    <lineage>
        <taxon>Eukaryota</taxon>
        <taxon>Fungi</taxon>
        <taxon>Dikarya</taxon>
        <taxon>Ascomycota</taxon>
        <taxon>Saccharomycotina</taxon>
        <taxon>Saccharomycetes</taxon>
        <taxon>Saccharomycetales</taxon>
        <taxon>Saccharomycetaceae</taxon>
        <taxon>Eremothecium</taxon>
    </lineage>
</organism>
<accession>Q750E6</accession>
<dbReference type="RefSeq" id="NP_986674.2">
    <property type="nucleotide sequence ID" value="NM_211736.2"/>
</dbReference>
<dbReference type="SMR" id="Q750E6"/>
<dbReference type="eggNOG" id="KOG0108">
    <property type="taxonomic scope" value="Eukaryota"/>
</dbReference>
<dbReference type="GO" id="GO:0031124">
    <property type="term" value="P:mRNA 3'-end processing"/>
    <property type="evidence" value="ECO:0007669"/>
    <property type="project" value="InterPro"/>
</dbReference>
<sequence length="371" mass="41433">MPDPRIRKARHELTPDNLSSSLLISNLPSSWTQSTVTSVIAGSGPIVKVSEKKDPRNGRLIGIVIDYLTSKDCKRAAEVIQKIKNFTCKLERIIPPNWSSRTEVSDRDVLDLKRDQYPWDDNLELPFELVSEVPIPRKPVSKPATGVNTNGSGTSPFPEILSKASQHLPPLHPGSLVATEPISANLTNIPPLQLLEMISNLKMLSNQDPAKIAKLEQFLRNNSVVTMVTVAQALLEMGFINYEVVTKVISEYQPLQTQNTMRQPVPPVNFAQPPAMPHMSTMLNMMHPQMMATPHQASQVPTTGPFIIGQAPPPMTQQSQPMRLNETKLNALPRAKQDMIRQVINLPQEQIRLLPPEQVTVIENLRQEYLI</sequence>
<dbReference type="Pfam" id="PF14327">
    <property type="entry name" value="CSTF2_hinge"/>
    <property type="match status" value="1"/>
</dbReference>
<evidence type="ECO:0000259" key="3">
    <source>
        <dbReference type="Pfam" id="PF14304"/>
    </source>
</evidence>